<organism evidence="7">
    <name type="scientific">Arcella intermedia</name>
    <dbReference type="NCBI Taxonomy" id="1963864"/>
    <lineage>
        <taxon>Eukaryota</taxon>
        <taxon>Amoebozoa</taxon>
        <taxon>Tubulinea</taxon>
        <taxon>Elardia</taxon>
        <taxon>Arcellinida</taxon>
        <taxon>Sphaerothecina</taxon>
        <taxon>Arcellidae</taxon>
        <taxon>Arcella</taxon>
    </lineage>
</organism>
<evidence type="ECO:0000256" key="4">
    <source>
        <dbReference type="ARBA" id="ARBA00023136"/>
    </source>
</evidence>
<reference evidence="7" key="1">
    <citation type="journal article" date="2020" name="J. Eukaryot. Microbiol.">
        <title>De novo Sequencing, Assembly and Annotation of the Transcriptome for the Free-Living Testate Amoeba Arcella intermedia.</title>
        <authorList>
            <person name="Ribeiro G.M."/>
            <person name="Porfirio-Sousa A.L."/>
            <person name="Maurer-Alcala X.X."/>
            <person name="Katz L.A."/>
            <person name="Lahr D.J.G."/>
        </authorList>
    </citation>
    <scope>NUCLEOTIDE SEQUENCE</scope>
</reference>
<feature type="transmembrane region" description="Helical" evidence="5">
    <location>
        <begin position="116"/>
        <end position="133"/>
    </location>
</feature>
<dbReference type="GO" id="GO:0016491">
    <property type="term" value="F:oxidoreductase activity"/>
    <property type="evidence" value="ECO:0007669"/>
    <property type="project" value="InterPro"/>
</dbReference>
<evidence type="ECO:0000256" key="3">
    <source>
        <dbReference type="ARBA" id="ARBA00022989"/>
    </source>
</evidence>
<evidence type="ECO:0000313" key="7">
    <source>
        <dbReference type="EMBL" id="NDV35043.1"/>
    </source>
</evidence>
<dbReference type="PANTHER" id="PTHR11863">
    <property type="entry name" value="STEROL DESATURASE"/>
    <property type="match status" value="1"/>
</dbReference>
<name>A0A6B2LDC4_9EUKA</name>
<proteinExistence type="predicted"/>
<feature type="domain" description="Fatty acid hydroxylase" evidence="6">
    <location>
        <begin position="128"/>
        <end position="256"/>
    </location>
</feature>
<protein>
    <recommendedName>
        <fullName evidence="6">Fatty acid hydroxylase domain-containing protein</fullName>
    </recommendedName>
</protein>
<dbReference type="GO" id="GO:0016020">
    <property type="term" value="C:membrane"/>
    <property type="evidence" value="ECO:0007669"/>
    <property type="project" value="UniProtKB-SubCell"/>
</dbReference>
<dbReference type="GO" id="GO:0008610">
    <property type="term" value="P:lipid biosynthetic process"/>
    <property type="evidence" value="ECO:0007669"/>
    <property type="project" value="InterPro"/>
</dbReference>
<dbReference type="InterPro" id="IPR006694">
    <property type="entry name" value="Fatty_acid_hydroxylase"/>
</dbReference>
<dbReference type="EMBL" id="GIBP01006074">
    <property type="protein sequence ID" value="NDV35043.1"/>
    <property type="molecule type" value="Transcribed_RNA"/>
</dbReference>
<dbReference type="AlphaFoldDB" id="A0A6B2LDC4"/>
<keyword evidence="4 5" id="KW-0472">Membrane</keyword>
<evidence type="ECO:0000256" key="2">
    <source>
        <dbReference type="ARBA" id="ARBA00022692"/>
    </source>
</evidence>
<evidence type="ECO:0000259" key="6">
    <source>
        <dbReference type="Pfam" id="PF04116"/>
    </source>
</evidence>
<dbReference type="InterPro" id="IPR050307">
    <property type="entry name" value="Sterol_Desaturase_Related"/>
</dbReference>
<sequence length="269" mass="31379">MYIDPTVTSETLLSFSSPSAFWYSLNRKYQPFYIFLANYILASILYLIFGAIFAVIEQKEYLTKYKIIKGHKYTAADYWRCSQNLIVNMLLKVPIALFLGWPLVPFLVHPNPPVDQFPSLGTFLLHIFLALYIEDATHYVLHRILHISPLYQLIHKKHHEFQVTLALAGNYASATETAILGFATFLPLYVCNMHLFTFYVWINVRWVDAAFEHSGFDILPKVLPFQGGVPFHDYHHAKFLYNFGSRFTYLDRLFGTYQDPYQPPNNKKQ</sequence>
<dbReference type="GO" id="GO:0005506">
    <property type="term" value="F:iron ion binding"/>
    <property type="evidence" value="ECO:0007669"/>
    <property type="project" value="InterPro"/>
</dbReference>
<evidence type="ECO:0000256" key="1">
    <source>
        <dbReference type="ARBA" id="ARBA00004370"/>
    </source>
</evidence>
<evidence type="ECO:0000256" key="5">
    <source>
        <dbReference type="SAM" id="Phobius"/>
    </source>
</evidence>
<comment type="subcellular location">
    <subcellularLocation>
        <location evidence="1">Membrane</location>
    </subcellularLocation>
</comment>
<dbReference type="Pfam" id="PF04116">
    <property type="entry name" value="FA_hydroxylase"/>
    <property type="match status" value="1"/>
</dbReference>
<accession>A0A6B2LDC4</accession>
<feature type="transmembrane region" description="Helical" evidence="5">
    <location>
        <begin position="85"/>
        <end position="104"/>
    </location>
</feature>
<feature type="transmembrane region" description="Helical" evidence="5">
    <location>
        <begin position="32"/>
        <end position="56"/>
    </location>
</feature>
<keyword evidence="2 5" id="KW-0812">Transmembrane</keyword>
<keyword evidence="3 5" id="KW-1133">Transmembrane helix</keyword>